<comment type="function">
    <text evidence="14">Catalyzes the hydrolysis of acyl-CoAs into free fatty acids and coenzyme A (CoASH), regulating their respective intracellular levels. Has acyl-CoA thioesterase activity towards medium (C12) and long-chain (C18) fatty acyl-CoA substrates. Can also hydrolyze 3-hydroxyphenylacetyl-CoA and 3,4-dihydroxyphenylacetyl-CoA (in vitro). May play a role in controlling adaptive thermogenesis.</text>
</comment>
<dbReference type="CDD" id="cd03443">
    <property type="entry name" value="PaaI_thioesterase"/>
    <property type="match status" value="1"/>
</dbReference>
<evidence type="ECO:0000313" key="21">
    <source>
        <dbReference type="EMBL" id="CDP18342.1"/>
    </source>
</evidence>
<dbReference type="NCBIfam" id="TIGR00369">
    <property type="entry name" value="unchar_dom_1"/>
    <property type="match status" value="1"/>
</dbReference>
<dbReference type="GO" id="GO:0005739">
    <property type="term" value="C:mitochondrion"/>
    <property type="evidence" value="ECO:0007669"/>
    <property type="project" value="UniProtKB-SubCell"/>
</dbReference>
<evidence type="ECO:0000256" key="15">
    <source>
        <dbReference type="ARBA" id="ARBA00064709"/>
    </source>
</evidence>
<comment type="subunit">
    <text evidence="15">Homotetramer. Interacts with PCTP.</text>
</comment>
<evidence type="ECO:0000256" key="14">
    <source>
        <dbReference type="ARBA" id="ARBA00058205"/>
    </source>
</evidence>
<keyword evidence="9" id="KW-0443">Lipid metabolism</keyword>
<gene>
    <name evidence="21" type="ORF">GSCOC_T00005970001</name>
</gene>
<feature type="domain" description="Thioesterase" evidence="20">
    <location>
        <begin position="70"/>
        <end position="143"/>
    </location>
</feature>
<comment type="subcellular location">
    <subcellularLocation>
        <location evidence="3">Cytoplasm</location>
        <location evidence="3">Cytoskeleton</location>
        <location evidence="3">Spindle</location>
    </subcellularLocation>
    <subcellularLocation>
        <location evidence="4">Cytoplasm</location>
        <location evidence="4">Cytosol</location>
    </subcellularLocation>
    <subcellularLocation>
        <location evidence="2">Mitochondrion</location>
    </subcellularLocation>
    <subcellularLocation>
        <location evidence="1">Nucleus</location>
    </subcellularLocation>
</comment>
<dbReference type="STRING" id="49390.A0A068VCP0"/>
<evidence type="ECO:0000256" key="12">
    <source>
        <dbReference type="ARBA" id="ARBA00023242"/>
    </source>
</evidence>
<evidence type="ECO:0000256" key="19">
    <source>
        <dbReference type="SAM" id="MobiDB-lite"/>
    </source>
</evidence>
<dbReference type="Proteomes" id="UP000295252">
    <property type="component" value="Unassembled WGS sequence"/>
</dbReference>
<evidence type="ECO:0000313" key="22">
    <source>
        <dbReference type="Proteomes" id="UP000295252"/>
    </source>
</evidence>
<reference evidence="22" key="1">
    <citation type="journal article" date="2014" name="Science">
        <title>The coffee genome provides insight into the convergent evolution of caffeine biosynthesis.</title>
        <authorList>
            <person name="Denoeud F."/>
            <person name="Carretero-Paulet L."/>
            <person name="Dereeper A."/>
            <person name="Droc G."/>
            <person name="Guyot R."/>
            <person name="Pietrella M."/>
            <person name="Zheng C."/>
            <person name="Alberti A."/>
            <person name="Anthony F."/>
            <person name="Aprea G."/>
            <person name="Aury J.M."/>
            <person name="Bento P."/>
            <person name="Bernard M."/>
            <person name="Bocs S."/>
            <person name="Campa C."/>
            <person name="Cenci A."/>
            <person name="Combes M.C."/>
            <person name="Crouzillat D."/>
            <person name="Da Silva C."/>
            <person name="Daddiego L."/>
            <person name="De Bellis F."/>
            <person name="Dussert S."/>
            <person name="Garsmeur O."/>
            <person name="Gayraud T."/>
            <person name="Guignon V."/>
            <person name="Jahn K."/>
            <person name="Jamilloux V."/>
            <person name="Joet T."/>
            <person name="Labadie K."/>
            <person name="Lan T."/>
            <person name="Leclercq J."/>
            <person name="Lepelley M."/>
            <person name="Leroy T."/>
            <person name="Li L.T."/>
            <person name="Librado P."/>
            <person name="Lopez L."/>
            <person name="Munoz A."/>
            <person name="Noel B."/>
            <person name="Pallavicini A."/>
            <person name="Perrotta G."/>
            <person name="Poncet V."/>
            <person name="Pot D."/>
            <person name="Priyono X."/>
            <person name="Rigoreau M."/>
            <person name="Rouard M."/>
            <person name="Rozas J."/>
            <person name="Tranchant-Dubreuil C."/>
            <person name="VanBuren R."/>
            <person name="Zhang Q."/>
            <person name="Andrade A.C."/>
            <person name="Argout X."/>
            <person name="Bertrand B."/>
            <person name="de Kochko A."/>
            <person name="Graziosi G."/>
            <person name="Henry R.J."/>
            <person name="Jayarama X."/>
            <person name="Ming R."/>
            <person name="Nagai C."/>
            <person name="Rounsley S."/>
            <person name="Sankoff D."/>
            <person name="Giuliano G."/>
            <person name="Albert V.A."/>
            <person name="Wincker P."/>
            <person name="Lashermes P."/>
        </authorList>
    </citation>
    <scope>NUCLEOTIDE SEQUENCE [LARGE SCALE GENOMIC DNA]</scope>
    <source>
        <strain evidence="22">cv. DH200-94</strain>
    </source>
</reference>
<dbReference type="GO" id="GO:0006629">
    <property type="term" value="P:lipid metabolic process"/>
    <property type="evidence" value="ECO:0007669"/>
    <property type="project" value="UniProtKB-KW"/>
</dbReference>
<dbReference type="GO" id="GO:0047617">
    <property type="term" value="F:fatty acyl-CoA hydrolase activity"/>
    <property type="evidence" value="ECO:0007669"/>
    <property type="project" value="InterPro"/>
</dbReference>
<dbReference type="OMA" id="FLEHLIC"/>
<evidence type="ECO:0000256" key="9">
    <source>
        <dbReference type="ARBA" id="ARBA00023098"/>
    </source>
</evidence>
<keyword evidence="22" id="KW-1185">Reference proteome</keyword>
<name>A0A068VCP0_COFCA</name>
<dbReference type="FunFam" id="3.10.129.10:FF:000021">
    <property type="entry name" value="Acyl-coenzyme A thioesterase 13"/>
    <property type="match status" value="1"/>
</dbReference>
<evidence type="ECO:0000256" key="13">
    <source>
        <dbReference type="ARBA" id="ARBA00052976"/>
    </source>
</evidence>
<dbReference type="GO" id="GO:0005634">
    <property type="term" value="C:nucleus"/>
    <property type="evidence" value="ECO:0007669"/>
    <property type="project" value="UniProtKB-SubCell"/>
</dbReference>
<evidence type="ECO:0000256" key="11">
    <source>
        <dbReference type="ARBA" id="ARBA00023212"/>
    </source>
</evidence>
<dbReference type="AlphaFoldDB" id="A0A068VCP0"/>
<dbReference type="InterPro" id="IPR039298">
    <property type="entry name" value="ACOT13"/>
</dbReference>
<evidence type="ECO:0000256" key="4">
    <source>
        <dbReference type="ARBA" id="ARBA00004514"/>
    </source>
</evidence>
<keyword evidence="6" id="KW-0963">Cytoplasm</keyword>
<feature type="compositionally biased region" description="Basic and acidic residues" evidence="19">
    <location>
        <begin position="1"/>
        <end position="13"/>
    </location>
</feature>
<evidence type="ECO:0000256" key="5">
    <source>
        <dbReference type="ARBA" id="ARBA00008324"/>
    </source>
</evidence>
<protein>
    <recommendedName>
        <fullName evidence="16">Acyl-coenzyme A thioesterase 13</fullName>
    </recommendedName>
    <alternativeName>
        <fullName evidence="17">Hotdog-fold thioesterase superfamily member 2</fullName>
    </alternativeName>
    <alternativeName>
        <fullName evidence="18">Thioesterase superfamily member 2</fullName>
    </alternativeName>
</protein>
<keyword evidence="12" id="KW-0539">Nucleus</keyword>
<dbReference type="OrthoDB" id="46529at2759"/>
<proteinExistence type="inferred from homology"/>
<dbReference type="GO" id="GO:0005819">
    <property type="term" value="C:spindle"/>
    <property type="evidence" value="ECO:0007669"/>
    <property type="project" value="UniProtKB-SubCell"/>
</dbReference>
<accession>A0A068VCP0</accession>
<organism evidence="21 22">
    <name type="scientific">Coffea canephora</name>
    <name type="common">Robusta coffee</name>
    <dbReference type="NCBI Taxonomy" id="49390"/>
    <lineage>
        <taxon>Eukaryota</taxon>
        <taxon>Viridiplantae</taxon>
        <taxon>Streptophyta</taxon>
        <taxon>Embryophyta</taxon>
        <taxon>Tracheophyta</taxon>
        <taxon>Spermatophyta</taxon>
        <taxon>Magnoliopsida</taxon>
        <taxon>eudicotyledons</taxon>
        <taxon>Gunneridae</taxon>
        <taxon>Pentapetalae</taxon>
        <taxon>asterids</taxon>
        <taxon>lamiids</taxon>
        <taxon>Gentianales</taxon>
        <taxon>Rubiaceae</taxon>
        <taxon>Ixoroideae</taxon>
        <taxon>Gardenieae complex</taxon>
        <taxon>Bertiereae - Coffeeae clade</taxon>
        <taxon>Coffeeae</taxon>
        <taxon>Coffea</taxon>
    </lineage>
</organism>
<evidence type="ECO:0000256" key="18">
    <source>
        <dbReference type="ARBA" id="ARBA00083956"/>
    </source>
</evidence>
<dbReference type="InParanoid" id="A0A068VCP0"/>
<dbReference type="SUPFAM" id="SSF54637">
    <property type="entry name" value="Thioesterase/thiol ester dehydrase-isomerase"/>
    <property type="match status" value="1"/>
</dbReference>
<comment type="similarity">
    <text evidence="5">Belongs to the thioesterase PaaI family.</text>
</comment>
<dbReference type="InterPro" id="IPR029069">
    <property type="entry name" value="HotDog_dom_sf"/>
</dbReference>
<dbReference type="PANTHER" id="PTHR21660:SF47">
    <property type="entry name" value="F19P19.27 PROTEIN"/>
    <property type="match status" value="1"/>
</dbReference>
<evidence type="ECO:0000256" key="2">
    <source>
        <dbReference type="ARBA" id="ARBA00004173"/>
    </source>
</evidence>
<dbReference type="InterPro" id="IPR003736">
    <property type="entry name" value="PAAI_dom"/>
</dbReference>
<dbReference type="PANTHER" id="PTHR21660">
    <property type="entry name" value="THIOESTERASE SUPERFAMILY MEMBER-RELATED"/>
    <property type="match status" value="1"/>
</dbReference>
<evidence type="ECO:0000256" key="1">
    <source>
        <dbReference type="ARBA" id="ARBA00004123"/>
    </source>
</evidence>
<evidence type="ECO:0000256" key="8">
    <source>
        <dbReference type="ARBA" id="ARBA00022990"/>
    </source>
</evidence>
<dbReference type="Gramene" id="CDP18342">
    <property type="protein sequence ID" value="CDP18342"/>
    <property type="gene ID" value="GSCOC_T00005970001"/>
</dbReference>
<dbReference type="Gene3D" id="3.10.129.10">
    <property type="entry name" value="Hotdog Thioesterase"/>
    <property type="match status" value="1"/>
</dbReference>
<dbReference type="GO" id="GO:0005829">
    <property type="term" value="C:cytosol"/>
    <property type="evidence" value="ECO:0007669"/>
    <property type="project" value="UniProtKB-SubCell"/>
</dbReference>
<dbReference type="Pfam" id="PF03061">
    <property type="entry name" value="4HBT"/>
    <property type="match status" value="1"/>
</dbReference>
<keyword evidence="8" id="KW-0007">Acetylation</keyword>
<evidence type="ECO:0000256" key="10">
    <source>
        <dbReference type="ARBA" id="ARBA00023128"/>
    </source>
</evidence>
<comment type="catalytic activity">
    <reaction evidence="13">
        <text>a fatty acyl-CoA + H2O = a fatty acid + CoA + H(+)</text>
        <dbReference type="Rhea" id="RHEA:16781"/>
        <dbReference type="ChEBI" id="CHEBI:15377"/>
        <dbReference type="ChEBI" id="CHEBI:15378"/>
        <dbReference type="ChEBI" id="CHEBI:28868"/>
        <dbReference type="ChEBI" id="CHEBI:57287"/>
        <dbReference type="ChEBI" id="CHEBI:77636"/>
    </reaction>
    <physiologicalReaction direction="left-to-right" evidence="13">
        <dbReference type="Rhea" id="RHEA:16782"/>
    </physiologicalReaction>
</comment>
<evidence type="ECO:0000256" key="6">
    <source>
        <dbReference type="ARBA" id="ARBA00022490"/>
    </source>
</evidence>
<evidence type="ECO:0000259" key="20">
    <source>
        <dbReference type="Pfam" id="PF03061"/>
    </source>
</evidence>
<keyword evidence="11" id="KW-0206">Cytoskeleton</keyword>
<dbReference type="PhylomeDB" id="A0A068VCP0"/>
<dbReference type="EMBL" id="HG739311">
    <property type="protein sequence ID" value="CDP18342.1"/>
    <property type="molecule type" value="Genomic_DNA"/>
</dbReference>
<sequence>MDLKLVKNSLEKQNEEDDKENGNQSTLESLPHRFFEPFIMQGIKLDILEPGRLICSLTVPPRLVSKDENSMHYGAIASLVDSVGASVVYTMGASASGVSVEINVSYYDTAYVGEEIDIDAKALLVGKVIGIVNVELRKKKTGKLIARGRHTMYMAVPSKL</sequence>
<keyword evidence="10" id="KW-0496">Mitochondrion</keyword>
<evidence type="ECO:0000256" key="7">
    <source>
        <dbReference type="ARBA" id="ARBA00022801"/>
    </source>
</evidence>
<evidence type="ECO:0000256" key="16">
    <source>
        <dbReference type="ARBA" id="ARBA00067273"/>
    </source>
</evidence>
<dbReference type="InterPro" id="IPR006683">
    <property type="entry name" value="Thioestr_dom"/>
</dbReference>
<evidence type="ECO:0000256" key="17">
    <source>
        <dbReference type="ARBA" id="ARBA00081533"/>
    </source>
</evidence>
<keyword evidence="7" id="KW-0378">Hydrolase</keyword>
<evidence type="ECO:0000256" key="3">
    <source>
        <dbReference type="ARBA" id="ARBA00004186"/>
    </source>
</evidence>
<feature type="region of interest" description="Disordered" evidence="19">
    <location>
        <begin position="1"/>
        <end position="26"/>
    </location>
</feature>